<name>A0A382V796_9ZZZZ</name>
<dbReference type="EMBL" id="UINC01149688">
    <property type="protein sequence ID" value="SVD42310.1"/>
    <property type="molecule type" value="Genomic_DNA"/>
</dbReference>
<evidence type="ECO:0000313" key="1">
    <source>
        <dbReference type="EMBL" id="SVD42310.1"/>
    </source>
</evidence>
<proteinExistence type="predicted"/>
<gene>
    <name evidence="1" type="ORF">METZ01_LOCUS395164</name>
</gene>
<organism evidence="1">
    <name type="scientific">marine metagenome</name>
    <dbReference type="NCBI Taxonomy" id="408172"/>
    <lineage>
        <taxon>unclassified sequences</taxon>
        <taxon>metagenomes</taxon>
        <taxon>ecological metagenomes</taxon>
    </lineage>
</organism>
<dbReference type="AlphaFoldDB" id="A0A382V796"/>
<sequence>MPSILIGLNSRRDKNVSVGAVYHSKVQSLSQLLW</sequence>
<protein>
    <submittedName>
        <fullName evidence="1">Uncharacterized protein</fullName>
    </submittedName>
</protein>
<reference evidence="1" key="1">
    <citation type="submission" date="2018-05" db="EMBL/GenBank/DDBJ databases">
        <authorList>
            <person name="Lanie J.A."/>
            <person name="Ng W.-L."/>
            <person name="Kazmierczak K.M."/>
            <person name="Andrzejewski T.M."/>
            <person name="Davidsen T.M."/>
            <person name="Wayne K.J."/>
            <person name="Tettelin H."/>
            <person name="Glass J.I."/>
            <person name="Rusch D."/>
            <person name="Podicherti R."/>
            <person name="Tsui H.-C.T."/>
            <person name="Winkler M.E."/>
        </authorList>
    </citation>
    <scope>NUCLEOTIDE SEQUENCE</scope>
</reference>
<accession>A0A382V796</accession>